<dbReference type="HOGENOM" id="CLU_136657_1_0_0"/>
<dbReference type="InterPro" id="IPR018745">
    <property type="entry name" value="MpsC"/>
</dbReference>
<protein>
    <recommendedName>
        <fullName evidence="1">Na+-translocating membrane potential-generating system MpsC domain-containing protein</fullName>
    </recommendedName>
</protein>
<dbReference type="AlphaFoldDB" id="D8P963"/>
<dbReference type="Proteomes" id="UP000001660">
    <property type="component" value="Chromosome"/>
</dbReference>
<evidence type="ECO:0000313" key="2">
    <source>
        <dbReference type="EMBL" id="CBK44045.1"/>
    </source>
</evidence>
<evidence type="ECO:0000259" key="1">
    <source>
        <dbReference type="Pfam" id="PF10057"/>
    </source>
</evidence>
<evidence type="ECO:0000313" key="3">
    <source>
        <dbReference type="Proteomes" id="UP000001660"/>
    </source>
</evidence>
<dbReference type="KEGG" id="nde:NIDE4385"/>
<sequence>MGLVAGVVPARLPTVVAGGLESVHGGDYNRPRVIGINHWGRVTLPVASKGEKEAAVRTAIIKFEQEFLGRGPDEVRVFIVRDMLVVRLKGVLTPAERQLAKTAEGIDMVKRLRQNLIAQGRERLCEQVMDLIGAKVTALFTDIDTVVGERIFVFTLESDIEANFR</sequence>
<name>D8P963_9BACT</name>
<proteinExistence type="predicted"/>
<reference evidence="2" key="1">
    <citation type="journal article" date="2010" name="Proc. Natl. Acad. Sci. U.S.A.">
        <title>A Nitrospira metagenome illuminates the physiology and evolution of globally important nitrite-oxidizing bacteria.</title>
        <authorList>
            <person name="Lucker S."/>
            <person name="Wagner M."/>
            <person name="Maixner F."/>
            <person name="Pelletier E."/>
            <person name="Koch H."/>
            <person name="Vacherie B."/>
            <person name="Rattei T."/>
            <person name="Sinninghe Damste J."/>
            <person name="Spieck E."/>
            <person name="Le Paslier D."/>
            <person name="Daims H."/>
        </authorList>
    </citation>
    <scope>NUCLEOTIDE SEQUENCE [LARGE SCALE GENOMIC DNA]</scope>
</reference>
<dbReference type="OrthoDB" id="5422931at2"/>
<dbReference type="Pfam" id="PF10057">
    <property type="entry name" value="MpsC"/>
    <property type="match status" value="1"/>
</dbReference>
<feature type="domain" description="Na+-translocating membrane potential-generating system MpsC" evidence="1">
    <location>
        <begin position="49"/>
        <end position="157"/>
    </location>
</feature>
<gene>
    <name evidence="2" type="ORF">NIDE4385</name>
</gene>
<reference evidence="2" key="2">
    <citation type="submission" date="2010-03" db="EMBL/GenBank/DDBJ databases">
        <authorList>
            <person name="Genoscope - CEA"/>
        </authorList>
    </citation>
    <scope>NUCLEOTIDE SEQUENCE</scope>
</reference>
<dbReference type="eggNOG" id="COG5609">
    <property type="taxonomic scope" value="Bacteria"/>
</dbReference>
<organism evidence="2 3">
    <name type="scientific">Nitrospira defluvii</name>
    <dbReference type="NCBI Taxonomy" id="330214"/>
    <lineage>
        <taxon>Bacteria</taxon>
        <taxon>Pseudomonadati</taxon>
        <taxon>Nitrospirota</taxon>
        <taxon>Nitrospiria</taxon>
        <taxon>Nitrospirales</taxon>
        <taxon>Nitrospiraceae</taxon>
        <taxon>Nitrospira</taxon>
    </lineage>
</organism>
<dbReference type="EMBL" id="FP929003">
    <property type="protein sequence ID" value="CBK44045.1"/>
    <property type="molecule type" value="Genomic_DNA"/>
</dbReference>
<accession>D8P963</accession>
<dbReference type="STRING" id="330214.NIDE4385"/>
<keyword evidence="3" id="KW-1185">Reference proteome</keyword>